<dbReference type="PANTHER" id="PTHR35166">
    <property type="entry name" value="OS05G0193700 PROTEIN-RELATED"/>
    <property type="match status" value="1"/>
</dbReference>
<dbReference type="PANTHER" id="PTHR35166:SF11">
    <property type="entry name" value="OS05G0151550 PROTEIN"/>
    <property type="match status" value="1"/>
</dbReference>
<evidence type="ECO:0000313" key="1">
    <source>
        <dbReference type="EnsemblPlants" id="LPERR02G26210.1"/>
    </source>
</evidence>
<organism evidence="1 2">
    <name type="scientific">Leersia perrieri</name>
    <dbReference type="NCBI Taxonomy" id="77586"/>
    <lineage>
        <taxon>Eukaryota</taxon>
        <taxon>Viridiplantae</taxon>
        <taxon>Streptophyta</taxon>
        <taxon>Embryophyta</taxon>
        <taxon>Tracheophyta</taxon>
        <taxon>Spermatophyta</taxon>
        <taxon>Magnoliopsida</taxon>
        <taxon>Liliopsida</taxon>
        <taxon>Poales</taxon>
        <taxon>Poaceae</taxon>
        <taxon>BOP clade</taxon>
        <taxon>Oryzoideae</taxon>
        <taxon>Oryzeae</taxon>
        <taxon>Oryzinae</taxon>
        <taxon>Leersia</taxon>
    </lineage>
</organism>
<protein>
    <submittedName>
        <fullName evidence="1">Uncharacterized protein</fullName>
    </submittedName>
</protein>
<dbReference type="EnsemblPlants" id="LPERR02G26210.1">
    <property type="protein sequence ID" value="LPERR02G26210.1"/>
    <property type="gene ID" value="LPERR02G26210"/>
</dbReference>
<reference evidence="2" key="2">
    <citation type="submission" date="2013-12" db="EMBL/GenBank/DDBJ databases">
        <authorList>
            <person name="Yu Y."/>
            <person name="Lee S."/>
            <person name="de Baynast K."/>
            <person name="Wissotski M."/>
            <person name="Liu L."/>
            <person name="Talag J."/>
            <person name="Goicoechea J."/>
            <person name="Angelova A."/>
            <person name="Jetty R."/>
            <person name="Kudrna D."/>
            <person name="Golser W."/>
            <person name="Rivera L."/>
            <person name="Zhang J."/>
            <person name="Wing R."/>
        </authorList>
    </citation>
    <scope>NUCLEOTIDE SEQUENCE</scope>
</reference>
<dbReference type="HOGENOM" id="CLU_118302_0_0_1"/>
<dbReference type="Proteomes" id="UP000032180">
    <property type="component" value="Chromosome 2"/>
</dbReference>
<reference evidence="1" key="3">
    <citation type="submission" date="2015-04" db="UniProtKB">
        <authorList>
            <consortium name="EnsemblPlants"/>
        </authorList>
    </citation>
    <scope>IDENTIFICATION</scope>
</reference>
<name>A0A0D9VKV0_9ORYZ</name>
<evidence type="ECO:0000313" key="2">
    <source>
        <dbReference type="Proteomes" id="UP000032180"/>
    </source>
</evidence>
<dbReference type="Gramene" id="LPERR02G26210.1">
    <property type="protein sequence ID" value="LPERR02G26210.1"/>
    <property type="gene ID" value="LPERR02G26210"/>
</dbReference>
<dbReference type="AlphaFoldDB" id="A0A0D9VKV0"/>
<sequence length="211" mass="22956">MATAEVSVRRFTGVMGEPAVEEGSITEPMAEMALGEGTMTKTKRDGVKAKGKAALPAALQLRPLKGPVVAGGGKGLSAEAAADAAKIAGGEGEQKLSVKVPMPEDYILTIMSLKREPSLSHLDHLLPEKSEEETRFAARYKKVFDKLEKMQAEIREGIDENGCYLVDESYLVESAACQAKIKEEWAKLDWEGSGIEFGEWDYSDPQCVKYL</sequence>
<keyword evidence="2" id="KW-1185">Reference proteome</keyword>
<proteinExistence type="predicted"/>
<accession>A0A0D9VKV0</accession>
<reference evidence="1 2" key="1">
    <citation type="submission" date="2012-08" db="EMBL/GenBank/DDBJ databases">
        <title>Oryza genome evolution.</title>
        <authorList>
            <person name="Wing R.A."/>
        </authorList>
    </citation>
    <scope>NUCLEOTIDE SEQUENCE</scope>
</reference>